<dbReference type="InterPro" id="IPR004482">
    <property type="entry name" value="Mg_chelat-rel"/>
</dbReference>
<dbReference type="Gene3D" id="3.30.230.10">
    <property type="match status" value="1"/>
</dbReference>
<dbReference type="SMART" id="SM00382">
    <property type="entry name" value="AAA"/>
    <property type="match status" value="1"/>
</dbReference>
<evidence type="ECO:0000313" key="5">
    <source>
        <dbReference type="EMBL" id="QNN62912.1"/>
    </source>
</evidence>
<dbReference type="Pfam" id="PF13541">
    <property type="entry name" value="ChlI"/>
    <property type="match status" value="1"/>
</dbReference>
<evidence type="ECO:0000313" key="6">
    <source>
        <dbReference type="Proteomes" id="UP000515934"/>
    </source>
</evidence>
<evidence type="ECO:0000256" key="2">
    <source>
        <dbReference type="SAM" id="MobiDB-lite"/>
    </source>
</evidence>
<feature type="signal peptide" evidence="3">
    <location>
        <begin position="1"/>
        <end position="25"/>
    </location>
</feature>
<dbReference type="InterPro" id="IPR045006">
    <property type="entry name" value="CHLI-like"/>
</dbReference>
<dbReference type="InterPro" id="IPR014721">
    <property type="entry name" value="Ribsml_uS5_D2-typ_fold_subgr"/>
</dbReference>
<accession>A0A7G9S4Y7</accession>
<dbReference type="PANTHER" id="PTHR32039:SF7">
    <property type="entry name" value="COMPETENCE PROTEIN COMM"/>
    <property type="match status" value="1"/>
</dbReference>
<dbReference type="AlphaFoldDB" id="A0A7G9S4Y7"/>
<name>A0A7G9S4Y7_9MICO</name>
<feature type="region of interest" description="Disordered" evidence="2">
    <location>
        <begin position="171"/>
        <end position="203"/>
    </location>
</feature>
<protein>
    <submittedName>
        <fullName evidence="5">YifB family Mg chelatase-like AAA ATPase</fullName>
    </submittedName>
</protein>
<dbReference type="Pfam" id="PF01078">
    <property type="entry name" value="Mg_chelatase"/>
    <property type="match status" value="1"/>
</dbReference>
<organism evidence="5 6">
    <name type="scientific">Leucobacter denitrificans</name>
    <dbReference type="NCBI Taxonomy" id="683042"/>
    <lineage>
        <taxon>Bacteria</taxon>
        <taxon>Bacillati</taxon>
        <taxon>Actinomycetota</taxon>
        <taxon>Actinomycetes</taxon>
        <taxon>Micrococcales</taxon>
        <taxon>Microbacteriaceae</taxon>
        <taxon>Leucobacter</taxon>
    </lineage>
</organism>
<dbReference type="Gene3D" id="3.40.50.300">
    <property type="entry name" value="P-loop containing nucleotide triphosphate hydrolases"/>
    <property type="match status" value="1"/>
</dbReference>
<dbReference type="KEGG" id="ldn:H9L06_00505"/>
<dbReference type="Proteomes" id="UP000515934">
    <property type="component" value="Chromosome"/>
</dbReference>
<dbReference type="InterPro" id="IPR025158">
    <property type="entry name" value="Mg_chelat-rel_C"/>
</dbReference>
<dbReference type="InterPro" id="IPR020568">
    <property type="entry name" value="Ribosomal_Su5_D2-typ_SF"/>
</dbReference>
<reference evidence="5 6" key="1">
    <citation type="submission" date="2020-08" db="EMBL/GenBank/DDBJ databases">
        <title>Genome sequence of Leucobacter denitrificans KACC 14055T.</title>
        <authorList>
            <person name="Hyun D.-W."/>
            <person name="Bae J.-W."/>
        </authorList>
    </citation>
    <scope>NUCLEOTIDE SEQUENCE [LARGE SCALE GENOMIC DNA]</scope>
    <source>
        <strain evidence="5 6">KACC 14055</strain>
    </source>
</reference>
<evidence type="ECO:0000256" key="1">
    <source>
        <dbReference type="ARBA" id="ARBA00006354"/>
    </source>
</evidence>
<dbReference type="InterPro" id="IPR003593">
    <property type="entry name" value="AAA+_ATPase"/>
</dbReference>
<dbReference type="GO" id="GO:0005524">
    <property type="term" value="F:ATP binding"/>
    <property type="evidence" value="ECO:0007669"/>
    <property type="project" value="InterPro"/>
</dbReference>
<dbReference type="EMBL" id="CP060716">
    <property type="protein sequence ID" value="QNN62912.1"/>
    <property type="molecule type" value="Genomic_DNA"/>
</dbReference>
<dbReference type="NCBIfam" id="TIGR00368">
    <property type="entry name" value="YifB family Mg chelatase-like AAA ATPase"/>
    <property type="match status" value="1"/>
</dbReference>
<keyword evidence="6" id="KW-1185">Reference proteome</keyword>
<comment type="similarity">
    <text evidence="1">Belongs to the Mg-chelatase subunits D/I family. ComM subfamily.</text>
</comment>
<feature type="domain" description="AAA+ ATPase" evidence="4">
    <location>
        <begin position="222"/>
        <end position="407"/>
    </location>
</feature>
<evidence type="ECO:0000256" key="3">
    <source>
        <dbReference type="SAM" id="SignalP"/>
    </source>
</evidence>
<dbReference type="SUPFAM" id="SSF54211">
    <property type="entry name" value="Ribosomal protein S5 domain 2-like"/>
    <property type="match status" value="1"/>
</dbReference>
<proteinExistence type="inferred from homology"/>
<dbReference type="InterPro" id="IPR027417">
    <property type="entry name" value="P-loop_NTPase"/>
</dbReference>
<gene>
    <name evidence="5" type="ORF">H9L06_00505</name>
</gene>
<dbReference type="SUPFAM" id="SSF52540">
    <property type="entry name" value="P-loop containing nucleoside triphosphate hydrolases"/>
    <property type="match status" value="1"/>
</dbReference>
<dbReference type="InterPro" id="IPR000523">
    <property type="entry name" value="Mg_chelatse_chII-like_cat_dom"/>
</dbReference>
<feature type="compositionally biased region" description="Polar residues" evidence="2">
    <location>
        <begin position="180"/>
        <end position="189"/>
    </location>
</feature>
<dbReference type="Pfam" id="PF13335">
    <property type="entry name" value="Mg_chelatase_C"/>
    <property type="match status" value="1"/>
</dbReference>
<dbReference type="RefSeq" id="WP_187555382.1">
    <property type="nucleotide sequence ID" value="NZ_JBHSLZ010000005.1"/>
</dbReference>
<sequence length="521" mass="55128">MSRCVCQAAAIALTGLAGTTVMVEAAVSQQLPGMVIIGLPDASLSEAKQRVRTATAQAGLPLSDRLVTINLAPAALPKQGSSFDLAIALAALAASQHLPITRLAETAHIGELGLDGSVRRPVGLLSAVIAAKELGFTRVMVPHEGGAEARLVHGIEVIEVGDLSSAVAWHRGDPFDPRESSQVSTSRKSAGSEPARHADTPDMADVVGQPEAVEAMVIAAAGRHHVSLLGPPGAGKTLLAERLPTVLPDLSPSESLTVSSIASLDGSQVNTLITRPPFVRAHHTATSAAISGSGDSRGIRPGALTRACHGVLFLDEAPEFGRKILDNLRQPLESGTIDIMRAHVRTTLPARIQLVLAANPCPCGNAGAPETAPQCRCTPATRVRYMQRISGPLNDRIDLRLTVRRVANAQYQEATGQSRTTSSELLDRVREARARASARLSHTPWSVNSEVTGDWLRGPELRLPKDDTFIIDRALSLGALTMRGYDRTLRLAWSIADLAGRNRPGRRELAQALELRGGATV</sequence>
<dbReference type="PANTHER" id="PTHR32039">
    <property type="entry name" value="MAGNESIUM-CHELATASE SUBUNIT CHLI"/>
    <property type="match status" value="1"/>
</dbReference>
<feature type="chain" id="PRO_5028802243" evidence="3">
    <location>
        <begin position="26"/>
        <end position="521"/>
    </location>
</feature>
<evidence type="ECO:0000259" key="4">
    <source>
        <dbReference type="SMART" id="SM00382"/>
    </source>
</evidence>
<keyword evidence="3" id="KW-0732">Signal</keyword>